<dbReference type="InterPro" id="IPR044005">
    <property type="entry name" value="DZR_2"/>
</dbReference>
<dbReference type="Pfam" id="PF18912">
    <property type="entry name" value="DZR_2"/>
    <property type="match status" value="1"/>
</dbReference>
<dbReference type="PANTHER" id="PTHR47505:SF1">
    <property type="entry name" value="DNA UTILIZATION PROTEIN YHGH"/>
    <property type="match status" value="1"/>
</dbReference>
<evidence type="ECO:0000313" key="5">
    <source>
        <dbReference type="Proteomes" id="UP000177362"/>
    </source>
</evidence>
<comment type="similarity">
    <text evidence="1">Belongs to the ComF/GntX family.</text>
</comment>
<dbReference type="Gene3D" id="3.40.50.2020">
    <property type="match status" value="1"/>
</dbReference>
<dbReference type="Proteomes" id="UP000177362">
    <property type="component" value="Unassembled WGS sequence"/>
</dbReference>
<dbReference type="STRING" id="1802271.A3C11_01310"/>
<dbReference type="PANTHER" id="PTHR47505">
    <property type="entry name" value="DNA UTILIZATION PROTEIN YHGH"/>
    <property type="match status" value="1"/>
</dbReference>
<dbReference type="Pfam" id="PF00156">
    <property type="entry name" value="Pribosyltran"/>
    <property type="match status" value="1"/>
</dbReference>
<comment type="caution">
    <text evidence="4">The sequence shown here is derived from an EMBL/GenBank/DDBJ whole genome shotgun (WGS) entry which is preliminary data.</text>
</comment>
<sequence>MLQSVTEFILDVLFPKKCVGCGREGAFTCENCRPALAATAPTCFVCEKRSPDGSICEPCKPETRLRRFMAPLRYHDHFTRELIHTFKFGGAKEISKILAKEITDSLGFYAIPTPPRSLLIPIPLHPKRLRERGFNQAELLARELEMRLHIPINTTTLLRTTYRDHQTKMPNREQRIKNAKGIYRVADKIPPGTTAILVDDVSTTGATIEEAARVLKAAGAKQVWAFVAAR</sequence>
<dbReference type="EMBL" id="MHQJ01000051">
    <property type="protein sequence ID" value="OHA00334.1"/>
    <property type="molecule type" value="Genomic_DNA"/>
</dbReference>
<dbReference type="SUPFAM" id="SSF53271">
    <property type="entry name" value="PRTase-like"/>
    <property type="match status" value="1"/>
</dbReference>
<dbReference type="InterPro" id="IPR029057">
    <property type="entry name" value="PRTase-like"/>
</dbReference>
<organism evidence="4 5">
    <name type="scientific">Candidatus Sungbacteria bacterium RIFCSPHIGHO2_02_FULL_49_12</name>
    <dbReference type="NCBI Taxonomy" id="1802271"/>
    <lineage>
        <taxon>Bacteria</taxon>
        <taxon>Candidatus Sungiibacteriota</taxon>
    </lineage>
</organism>
<dbReference type="InterPro" id="IPR000836">
    <property type="entry name" value="PRTase_dom"/>
</dbReference>
<evidence type="ECO:0000259" key="2">
    <source>
        <dbReference type="Pfam" id="PF00156"/>
    </source>
</evidence>
<reference evidence="4 5" key="1">
    <citation type="journal article" date="2016" name="Nat. Commun.">
        <title>Thousands of microbial genomes shed light on interconnected biogeochemical processes in an aquifer system.</title>
        <authorList>
            <person name="Anantharaman K."/>
            <person name="Brown C.T."/>
            <person name="Hug L.A."/>
            <person name="Sharon I."/>
            <person name="Castelle C.J."/>
            <person name="Probst A.J."/>
            <person name="Thomas B.C."/>
            <person name="Singh A."/>
            <person name="Wilkins M.J."/>
            <person name="Karaoz U."/>
            <person name="Brodie E.L."/>
            <person name="Williams K.H."/>
            <person name="Hubbard S.S."/>
            <person name="Banfield J.F."/>
        </authorList>
    </citation>
    <scope>NUCLEOTIDE SEQUENCE [LARGE SCALE GENOMIC DNA]</scope>
</reference>
<evidence type="ECO:0008006" key="6">
    <source>
        <dbReference type="Google" id="ProtNLM"/>
    </source>
</evidence>
<evidence type="ECO:0000256" key="1">
    <source>
        <dbReference type="ARBA" id="ARBA00008007"/>
    </source>
</evidence>
<accession>A0A1G2KM48</accession>
<feature type="domain" description="Double zinc ribbon" evidence="3">
    <location>
        <begin position="9"/>
        <end position="59"/>
    </location>
</feature>
<protein>
    <recommendedName>
        <fullName evidence="6">Phosphoribosyltransferase domain-containing protein</fullName>
    </recommendedName>
</protein>
<feature type="domain" description="Phosphoribosyltransferase" evidence="2">
    <location>
        <begin position="132"/>
        <end position="227"/>
    </location>
</feature>
<dbReference type="AlphaFoldDB" id="A0A1G2KM48"/>
<proteinExistence type="inferred from homology"/>
<dbReference type="InterPro" id="IPR051910">
    <property type="entry name" value="ComF/GntX_DNA_util-trans"/>
</dbReference>
<name>A0A1G2KM48_9BACT</name>
<evidence type="ECO:0000259" key="3">
    <source>
        <dbReference type="Pfam" id="PF18912"/>
    </source>
</evidence>
<evidence type="ECO:0000313" key="4">
    <source>
        <dbReference type="EMBL" id="OHA00334.1"/>
    </source>
</evidence>
<dbReference type="CDD" id="cd06223">
    <property type="entry name" value="PRTases_typeI"/>
    <property type="match status" value="1"/>
</dbReference>
<gene>
    <name evidence="4" type="ORF">A3C11_01310</name>
</gene>